<dbReference type="EMBL" id="JAUUTY010000005">
    <property type="protein sequence ID" value="KAK1630752.1"/>
    <property type="molecule type" value="Genomic_DNA"/>
</dbReference>
<organism evidence="1 2">
    <name type="scientific">Lolium multiflorum</name>
    <name type="common">Italian ryegrass</name>
    <name type="synonym">Lolium perenne subsp. multiflorum</name>
    <dbReference type="NCBI Taxonomy" id="4521"/>
    <lineage>
        <taxon>Eukaryota</taxon>
        <taxon>Viridiplantae</taxon>
        <taxon>Streptophyta</taxon>
        <taxon>Embryophyta</taxon>
        <taxon>Tracheophyta</taxon>
        <taxon>Spermatophyta</taxon>
        <taxon>Magnoliopsida</taxon>
        <taxon>Liliopsida</taxon>
        <taxon>Poales</taxon>
        <taxon>Poaceae</taxon>
        <taxon>BOP clade</taxon>
        <taxon>Pooideae</taxon>
        <taxon>Poodae</taxon>
        <taxon>Poeae</taxon>
        <taxon>Poeae Chloroplast Group 2 (Poeae type)</taxon>
        <taxon>Loliodinae</taxon>
        <taxon>Loliinae</taxon>
        <taxon>Lolium</taxon>
    </lineage>
</organism>
<sequence>MKDLGKTKFCLGLQLEHSPAGILVHQSTYAQKVLERFGFKDAYPSKTPMIGRSLQPDKDPFRPKEEGEEILGPEFPYLSAIGALMYLANCTRPDIAFAVNLLARYSSEPTKRHWKGVKDIFRYLQGTKDLGLFYRRNQDLSVVGYADAGYLSDPHTSKSQTGYVFLCGGTAISWKSSKQTLVSTSTNHSEIMALYEASRECVWLRRVITHIQMTCGLNTIQTPTIIYEDNAACVAQVQTGYVKSGLTKHIHPKFFYAHELQKMNEVDDAPDRILIIHIRPYLTRRLLVDDELERNPPRTSAARFMIHGEVRLRL</sequence>
<dbReference type="AlphaFoldDB" id="A0AAD8W0T7"/>
<evidence type="ECO:0000313" key="1">
    <source>
        <dbReference type="EMBL" id="KAK1630752.1"/>
    </source>
</evidence>
<evidence type="ECO:0000313" key="2">
    <source>
        <dbReference type="Proteomes" id="UP001231189"/>
    </source>
</evidence>
<dbReference type="CDD" id="cd09272">
    <property type="entry name" value="RNase_HI_RT_Ty1"/>
    <property type="match status" value="1"/>
</dbReference>
<protein>
    <submittedName>
        <fullName evidence="1">Uncharacterized protein</fullName>
    </submittedName>
</protein>
<name>A0AAD8W0T7_LOLMU</name>
<gene>
    <name evidence="1" type="ORF">QYE76_005067</name>
</gene>
<reference evidence="1" key="1">
    <citation type="submission" date="2023-07" db="EMBL/GenBank/DDBJ databases">
        <title>A chromosome-level genome assembly of Lolium multiflorum.</title>
        <authorList>
            <person name="Chen Y."/>
            <person name="Copetti D."/>
            <person name="Kolliker R."/>
            <person name="Studer B."/>
        </authorList>
    </citation>
    <scope>NUCLEOTIDE SEQUENCE</scope>
    <source>
        <strain evidence="1">02402/16</strain>
        <tissue evidence="1">Leaf</tissue>
    </source>
</reference>
<proteinExistence type="predicted"/>
<comment type="caution">
    <text evidence="1">The sequence shown here is derived from an EMBL/GenBank/DDBJ whole genome shotgun (WGS) entry which is preliminary data.</text>
</comment>
<accession>A0AAD8W0T7</accession>
<dbReference type="PANTHER" id="PTHR11439:SF486">
    <property type="entry name" value="RLK (RECEPTOR-LIKE KINASE) PROTEIN, PUTATIVE-RELATED"/>
    <property type="match status" value="1"/>
</dbReference>
<keyword evidence="2" id="KW-1185">Reference proteome</keyword>
<dbReference type="PANTHER" id="PTHR11439">
    <property type="entry name" value="GAG-POL-RELATED RETROTRANSPOSON"/>
    <property type="match status" value="1"/>
</dbReference>
<dbReference type="Proteomes" id="UP001231189">
    <property type="component" value="Unassembled WGS sequence"/>
</dbReference>